<protein>
    <submittedName>
        <fullName evidence="1">Uncharacterized protein</fullName>
    </submittedName>
</protein>
<reference evidence="1" key="1">
    <citation type="journal article" date="2020" name="Nature">
        <title>Giant virus diversity and host interactions through global metagenomics.</title>
        <authorList>
            <person name="Schulz F."/>
            <person name="Roux S."/>
            <person name="Paez-Espino D."/>
            <person name="Jungbluth S."/>
            <person name="Walsh D.A."/>
            <person name="Denef V.J."/>
            <person name="McMahon K.D."/>
            <person name="Konstantinidis K.T."/>
            <person name="Eloe-Fadrosh E.A."/>
            <person name="Kyrpides N.C."/>
            <person name="Woyke T."/>
        </authorList>
    </citation>
    <scope>NUCLEOTIDE SEQUENCE</scope>
    <source>
        <strain evidence="1">GVMAG-M-3300023174-130</strain>
    </source>
</reference>
<organism evidence="1">
    <name type="scientific">viral metagenome</name>
    <dbReference type="NCBI Taxonomy" id="1070528"/>
    <lineage>
        <taxon>unclassified sequences</taxon>
        <taxon>metagenomes</taxon>
        <taxon>organismal metagenomes</taxon>
    </lineage>
</organism>
<name>A0A6C0DA86_9ZZZZ</name>
<accession>A0A6C0DA86</accession>
<proteinExistence type="predicted"/>
<evidence type="ECO:0000313" key="1">
    <source>
        <dbReference type="EMBL" id="QHT13094.1"/>
    </source>
</evidence>
<dbReference type="AlphaFoldDB" id="A0A6C0DA86"/>
<sequence>MNMEVYELSLADRDSYLTQIENQIQSKRNLLIDKRKTLEQTVDKNQFLEGVKNDYQRYHNYIIKQNQDQIRAMNILNQYLDDVIVSGKLTEKDIHNTRHEQSQILGEMDKIKGDLDNIINSNQNSRQNQNPNSM</sequence>
<dbReference type="EMBL" id="MN739561">
    <property type="protein sequence ID" value="QHT13094.1"/>
    <property type="molecule type" value="Genomic_DNA"/>
</dbReference>